<reference evidence="6" key="1">
    <citation type="journal article" date="2012" name="PLoS ONE">
        <title>Gene sets for utilization of primary and secondary nutrition supplies in the distal gut of endangered iberian lynx.</title>
        <authorList>
            <person name="Alcaide M."/>
            <person name="Messina E."/>
            <person name="Richter M."/>
            <person name="Bargiela R."/>
            <person name="Peplies J."/>
            <person name="Huws S.A."/>
            <person name="Newbold C.J."/>
            <person name="Golyshin P.N."/>
            <person name="Simon M.A."/>
            <person name="Lopez G."/>
            <person name="Yakimov M.M."/>
            <person name="Ferrer M."/>
        </authorList>
    </citation>
    <scope>NUCLEOTIDE SEQUENCE</scope>
</reference>
<dbReference type="PANTHER" id="PTHR31451:SF40">
    <property type="entry name" value="GLYCOSIDE HYDROLASE FAMILY 5 DOMAIN-CONTAINING PROTEIN"/>
    <property type="match status" value="1"/>
</dbReference>
<dbReference type="InterPro" id="IPR017853">
    <property type="entry name" value="GH"/>
</dbReference>
<dbReference type="PANTHER" id="PTHR31451">
    <property type="match status" value="1"/>
</dbReference>
<feature type="domain" description="Glycoside hydrolase family 5" evidence="5">
    <location>
        <begin position="142"/>
        <end position="335"/>
    </location>
</feature>
<dbReference type="EC" id="3.2.1.78" evidence="2"/>
<proteinExistence type="predicted"/>
<protein>
    <recommendedName>
        <fullName evidence="2">mannan endo-1,4-beta-mannosidase</fullName>
        <ecNumber evidence="2">3.2.1.78</ecNumber>
    </recommendedName>
</protein>
<sequence length="372" mass="41809">MKSIPVLLCLFLFAVNSLGVWGEDLFIHRSGNRFYRGNDSTPYLYKGVSFQYAPLQSGLPRKEDRHRLCAQLDSLQSVGVTNLRILAGVRGGIPDSLQGDSLLRGMDYLLKEMHHRNQVAVICFPSPTDSAWLTSSSTIADSLQICYQGWLERVVKHVNHHTRKAYGEDPTIMAWQLGENLRPASLTGGDALFARVRQTVQYLRTLDSHHMITVGSEGIRGSGKNVQLYRRLHSLSQVDYLTLQFRPIAWNWSSKSAVFTALSRVYNKSSEYLAEHERIAFHLNKPLVIESVTYPHDVGLAQSASGTRARDAYFSFVFSWLTSNRPAETSLCGVRVGEWDANPQPSVDDSVCDEAIRSTDSATLQTIRSVRW</sequence>
<evidence type="ECO:0000259" key="5">
    <source>
        <dbReference type="Pfam" id="PF26410"/>
    </source>
</evidence>
<evidence type="ECO:0000256" key="3">
    <source>
        <dbReference type="ARBA" id="ARBA00022801"/>
    </source>
</evidence>
<keyword evidence="3" id="KW-0378">Hydrolase</keyword>
<dbReference type="SUPFAM" id="SSF51445">
    <property type="entry name" value="(Trans)glycosidases"/>
    <property type="match status" value="1"/>
</dbReference>
<accession>J9G0A9</accession>
<comment type="caution">
    <text evidence="6">The sequence shown here is derived from an EMBL/GenBank/DDBJ whole genome shotgun (WGS) entry which is preliminary data.</text>
</comment>
<organism evidence="6">
    <name type="scientific">gut metagenome</name>
    <dbReference type="NCBI Taxonomy" id="749906"/>
    <lineage>
        <taxon>unclassified sequences</taxon>
        <taxon>metagenomes</taxon>
        <taxon>organismal metagenomes</taxon>
    </lineage>
</organism>
<evidence type="ECO:0000256" key="2">
    <source>
        <dbReference type="ARBA" id="ARBA00012706"/>
    </source>
</evidence>
<gene>
    <name evidence="6" type="ORF">EVA_11621</name>
</gene>
<dbReference type="AlphaFoldDB" id="J9G0A9"/>
<dbReference type="EMBL" id="AMCI01003447">
    <property type="protein sequence ID" value="EJX00269.1"/>
    <property type="molecule type" value="Genomic_DNA"/>
</dbReference>
<feature type="domain" description="Glycoside hydrolase family 5" evidence="5">
    <location>
        <begin position="26"/>
        <end position="123"/>
    </location>
</feature>
<comment type="catalytic activity">
    <reaction evidence="1">
        <text>Random hydrolysis of (1-&gt;4)-beta-D-mannosidic linkages in mannans, galactomannans and glucomannans.</text>
        <dbReference type="EC" id="3.2.1.78"/>
    </reaction>
</comment>
<evidence type="ECO:0000256" key="1">
    <source>
        <dbReference type="ARBA" id="ARBA00001678"/>
    </source>
</evidence>
<name>J9G0A9_9ZZZZ</name>
<dbReference type="InterPro" id="IPR001547">
    <property type="entry name" value="Glyco_hydro_5"/>
</dbReference>
<keyword evidence="4" id="KW-0326">Glycosidase</keyword>
<dbReference type="Gene3D" id="3.20.20.80">
    <property type="entry name" value="Glycosidases"/>
    <property type="match status" value="1"/>
</dbReference>
<evidence type="ECO:0000256" key="4">
    <source>
        <dbReference type="ARBA" id="ARBA00023295"/>
    </source>
</evidence>
<dbReference type="InterPro" id="IPR045053">
    <property type="entry name" value="MAN-like"/>
</dbReference>
<dbReference type="Pfam" id="PF26410">
    <property type="entry name" value="GH5_mannosidase"/>
    <property type="match status" value="2"/>
</dbReference>
<dbReference type="GO" id="GO:0016985">
    <property type="term" value="F:mannan endo-1,4-beta-mannosidase activity"/>
    <property type="evidence" value="ECO:0007669"/>
    <property type="project" value="TreeGrafter"/>
</dbReference>
<evidence type="ECO:0000313" key="6">
    <source>
        <dbReference type="EMBL" id="EJX00269.1"/>
    </source>
</evidence>